<dbReference type="InterPro" id="IPR036013">
    <property type="entry name" value="Band_7/SPFH_dom_sf"/>
</dbReference>
<dbReference type="GO" id="GO:0098552">
    <property type="term" value="C:side of membrane"/>
    <property type="evidence" value="ECO:0007669"/>
    <property type="project" value="UniProtKB-ARBA"/>
</dbReference>
<evidence type="ECO:0000313" key="5">
    <source>
        <dbReference type="EMBL" id="RCW62958.1"/>
    </source>
</evidence>
<name>A0A368X7J9_MARNT</name>
<accession>A0A368X7J9</accession>
<evidence type="ECO:0000256" key="2">
    <source>
        <dbReference type="ARBA" id="ARBA00008164"/>
    </source>
</evidence>
<comment type="similarity">
    <text evidence="2">Belongs to the band 7/mec-2 family.</text>
</comment>
<sequence>MDIVLIVAGVIAALVIVTLAKAVRIVPQAEVQVVERLGRFHRVLHGGLNFVIPFIDTVRSRFTTAEQVVDIPSQQVITADNVQITIDGVVFLRVNDAKLATYEISNLKHAVAQLAQTTLRSEIGKMELDNTLSSREEMNAALLNALDNASGSWGAKVTRVEISDISVPDNVQRAMELQLQATRERRAIETKAAADKNATIAQAEGDKEKAFREAEALERTAEARKKEQVLLAEAAKEAEILKADGQKRAIELVAEGLRNNPDAGEFILAQERIEAWNGIAASDSQNKIVVPYESSNLIGALTMGSDMFRKAKADKPSN</sequence>
<dbReference type="PANTHER" id="PTHR43327:SF10">
    <property type="entry name" value="STOMATIN-LIKE PROTEIN 2, MITOCHONDRIAL"/>
    <property type="match status" value="1"/>
</dbReference>
<dbReference type="Proteomes" id="UP000253647">
    <property type="component" value="Unassembled WGS sequence"/>
</dbReference>
<comment type="caution">
    <text evidence="5">The sequence shown here is derived from an EMBL/GenBank/DDBJ whole genome shotgun (WGS) entry which is preliminary data.</text>
</comment>
<dbReference type="CDD" id="cd08829">
    <property type="entry name" value="SPFH_paraslipin"/>
    <property type="match status" value="1"/>
</dbReference>
<proteinExistence type="inferred from homology"/>
<dbReference type="Pfam" id="PF01145">
    <property type="entry name" value="Band_7"/>
    <property type="match status" value="1"/>
</dbReference>
<dbReference type="PANTHER" id="PTHR43327">
    <property type="entry name" value="STOMATIN-LIKE PROTEIN 2, MITOCHONDRIAL"/>
    <property type="match status" value="1"/>
</dbReference>
<protein>
    <submittedName>
        <fullName evidence="5">SPFH domain-containing protein</fullName>
    </submittedName>
</protein>
<dbReference type="InterPro" id="IPR001972">
    <property type="entry name" value="Stomatin_HflK_fam"/>
</dbReference>
<dbReference type="FunFam" id="3.30.479.30:FF:000004">
    <property type="entry name" value="Putative membrane protease family, stomatin"/>
    <property type="match status" value="1"/>
</dbReference>
<dbReference type="Gene3D" id="3.30.479.30">
    <property type="entry name" value="Band 7 domain"/>
    <property type="match status" value="1"/>
</dbReference>
<evidence type="ECO:0000259" key="4">
    <source>
        <dbReference type="SMART" id="SM00244"/>
    </source>
</evidence>
<evidence type="ECO:0000256" key="3">
    <source>
        <dbReference type="SAM" id="Coils"/>
    </source>
</evidence>
<reference evidence="5 6" key="1">
    <citation type="submission" date="2018-07" db="EMBL/GenBank/DDBJ databases">
        <title>Freshwater and sediment microbial communities from various areas in North America, analyzing microbe dynamics in response to fracking.</title>
        <authorList>
            <person name="Lamendella R."/>
        </authorList>
    </citation>
    <scope>NUCLEOTIDE SEQUENCE [LARGE SCALE GENOMIC DNA]</scope>
    <source>
        <strain evidence="5 6">105B</strain>
    </source>
</reference>
<dbReference type="GO" id="GO:0005886">
    <property type="term" value="C:plasma membrane"/>
    <property type="evidence" value="ECO:0007669"/>
    <property type="project" value="UniProtKB-ARBA"/>
</dbReference>
<dbReference type="InterPro" id="IPR050710">
    <property type="entry name" value="Band7/mec-2_domain"/>
</dbReference>
<gene>
    <name evidence="5" type="ORF">DET61_12080</name>
</gene>
<dbReference type="SMART" id="SM00244">
    <property type="entry name" value="PHB"/>
    <property type="match status" value="1"/>
</dbReference>
<keyword evidence="3" id="KW-0175">Coiled coil</keyword>
<evidence type="ECO:0000256" key="1">
    <source>
        <dbReference type="ARBA" id="ARBA00004167"/>
    </source>
</evidence>
<dbReference type="RefSeq" id="WP_114435438.1">
    <property type="nucleotide sequence ID" value="NZ_QPJI01000020.1"/>
</dbReference>
<feature type="domain" description="Band 7" evidence="4">
    <location>
        <begin position="21"/>
        <end position="179"/>
    </location>
</feature>
<organism evidence="5 6">
    <name type="scientific">Marinobacter nauticus</name>
    <name type="common">Marinobacter hydrocarbonoclasticus</name>
    <name type="synonym">Marinobacter aquaeolei</name>
    <dbReference type="NCBI Taxonomy" id="2743"/>
    <lineage>
        <taxon>Bacteria</taxon>
        <taxon>Pseudomonadati</taxon>
        <taxon>Pseudomonadota</taxon>
        <taxon>Gammaproteobacteria</taxon>
        <taxon>Pseudomonadales</taxon>
        <taxon>Marinobacteraceae</taxon>
        <taxon>Marinobacter</taxon>
    </lineage>
</organism>
<dbReference type="SUPFAM" id="SSF117892">
    <property type="entry name" value="Band 7/SPFH domain"/>
    <property type="match status" value="1"/>
</dbReference>
<dbReference type="InterPro" id="IPR001107">
    <property type="entry name" value="Band_7"/>
</dbReference>
<evidence type="ECO:0000313" key="6">
    <source>
        <dbReference type="Proteomes" id="UP000253647"/>
    </source>
</evidence>
<feature type="coiled-coil region" evidence="3">
    <location>
        <begin position="200"/>
        <end position="244"/>
    </location>
</feature>
<dbReference type="PRINTS" id="PR00721">
    <property type="entry name" value="STOMATIN"/>
</dbReference>
<dbReference type="EMBL" id="QPJI01000020">
    <property type="protein sequence ID" value="RCW62958.1"/>
    <property type="molecule type" value="Genomic_DNA"/>
</dbReference>
<comment type="subcellular location">
    <subcellularLocation>
        <location evidence="1">Membrane</location>
        <topology evidence="1">Single-pass membrane protein</topology>
    </subcellularLocation>
</comment>
<dbReference type="AlphaFoldDB" id="A0A368X7J9"/>